<proteinExistence type="predicted"/>
<dbReference type="RefSeq" id="WP_322419566.1">
    <property type="nucleotide sequence ID" value="NZ_CP139859.1"/>
</dbReference>
<reference evidence="2 3" key="1">
    <citation type="submission" date="2023-11" db="EMBL/GenBank/DDBJ databases">
        <authorList>
            <person name="Panchal A.K."/>
            <person name="Meaney J.S."/>
            <person name="Karas B.J."/>
            <person name="diCenzo G.C."/>
        </authorList>
    </citation>
    <scope>NUCLEOTIDE SEQUENCE [LARGE SCALE GENOMIC DNA]</scope>
    <source>
        <strain evidence="2 3">NZP2235</strain>
        <plasmid evidence="2 3">pMhuNZP2235a</plasmid>
    </source>
</reference>
<feature type="compositionally biased region" description="Basic and acidic residues" evidence="1">
    <location>
        <begin position="1"/>
        <end position="21"/>
    </location>
</feature>
<keyword evidence="3" id="KW-1185">Reference proteome</keyword>
<protein>
    <recommendedName>
        <fullName evidence="4">Transposase</fullName>
    </recommendedName>
</protein>
<feature type="region of interest" description="Disordered" evidence="1">
    <location>
        <begin position="1"/>
        <end position="23"/>
    </location>
</feature>
<geneLocation type="plasmid" evidence="2 3">
    <name>pMhuNZP2235a</name>
</geneLocation>
<name>A0ABZ0W0W5_9HYPH</name>
<accession>A0ABZ0W0W5</accession>
<evidence type="ECO:0008006" key="4">
    <source>
        <dbReference type="Google" id="ProtNLM"/>
    </source>
</evidence>
<evidence type="ECO:0000256" key="1">
    <source>
        <dbReference type="SAM" id="MobiDB-lite"/>
    </source>
</evidence>
<evidence type="ECO:0000313" key="2">
    <source>
        <dbReference type="EMBL" id="WQC02612.1"/>
    </source>
</evidence>
<organism evidence="2 3">
    <name type="scientific">Mesorhizobium huakuii</name>
    <dbReference type="NCBI Taxonomy" id="28104"/>
    <lineage>
        <taxon>Bacteria</taxon>
        <taxon>Pseudomonadati</taxon>
        <taxon>Pseudomonadota</taxon>
        <taxon>Alphaproteobacteria</taxon>
        <taxon>Hyphomicrobiales</taxon>
        <taxon>Phyllobacteriaceae</taxon>
        <taxon>Mesorhizobium</taxon>
    </lineage>
</organism>
<gene>
    <name evidence="2" type="ORF">U0R22_006865</name>
</gene>
<sequence>MAEDRHQATERPDHSSARGDTGEIGINCGAVSVMLFDQGQRFRSRHLAKLHQKFKLVLWYRRRQAFALRLSAFTSNKH</sequence>
<keyword evidence="2" id="KW-0614">Plasmid</keyword>
<dbReference type="EMBL" id="CP139859">
    <property type="protein sequence ID" value="WQC02612.1"/>
    <property type="molecule type" value="Genomic_DNA"/>
</dbReference>
<evidence type="ECO:0000313" key="3">
    <source>
        <dbReference type="Proteomes" id="UP001322481"/>
    </source>
</evidence>
<dbReference type="Proteomes" id="UP001322481">
    <property type="component" value="Plasmid pMhuNZP2235a"/>
</dbReference>